<gene>
    <name evidence="1" type="primary">manA</name>
    <name evidence="1" type="ORF">KM842_03180</name>
</gene>
<name>A0ACD1E5P9_9MICO</name>
<keyword evidence="2" id="KW-1185">Reference proteome</keyword>
<reference evidence="1" key="1">
    <citation type="submission" date="2021-06" db="EMBL/GenBank/DDBJ databases">
        <authorList>
            <person name="Ellington A.J."/>
            <person name="Bryan N.C."/>
            <person name="Christner B.C."/>
            <person name="Reisch C.R."/>
        </authorList>
    </citation>
    <scope>NUCLEOTIDE SEQUENCE</scope>
    <source>
        <strain evidence="1">L6-1</strain>
    </source>
</reference>
<dbReference type="Proteomes" id="UP000681794">
    <property type="component" value="Chromosome"/>
</dbReference>
<proteinExistence type="predicted"/>
<accession>A0ACD1E5P9</accession>
<sequence length="407" mass="42042">MFLGITNTPRDYAWGSVSAIPELLGRTVTGVPQAELWLGAHAGSPSVVVNPAMVGGADTLLDWIDAEPQTALGAERTGLPFLLKVLAAAAPLSLQAHPTPEQAREGFDREEAAGVPLDDPARNYKDPFPKPELVVALSERFEALSGFRPVSEALAEVEALDAGSGRLGPLVVHLQHGLEDTVRWLEETDDSARAVIGAVGHLATEAVAAAGPDAVVSPNTATAADLARAYPEDPGVVVSLLMHRVTLARGEAMYLPAGNIHAYLDGLGIELMAPSDNVLRGGLTPKHVDVPELLRVLDFTAHPAPLLEPEHLAPAVDRFAPEGVGFALVRVTSDGRPVGLGTGGTAPLDGPSIAICTEGAVTLVGAHSATLLRQGESCYVTPDEGDVTVEADAGSGATATVFIATGA</sequence>
<protein>
    <submittedName>
        <fullName evidence="1">Mannose-6-phosphate isomerase, class I</fullName>
        <ecNumber evidence="1">5.3.1.8</ecNumber>
    </submittedName>
</protein>
<evidence type="ECO:0000313" key="1">
    <source>
        <dbReference type="EMBL" id="QWS34206.1"/>
    </source>
</evidence>
<organism evidence="1 2">
    <name type="scientific">Curtobacterium aetherium</name>
    <dbReference type="NCBI Taxonomy" id="2841594"/>
    <lineage>
        <taxon>Bacteria</taxon>
        <taxon>Bacillati</taxon>
        <taxon>Actinomycetota</taxon>
        <taxon>Actinomycetes</taxon>
        <taxon>Micrococcales</taxon>
        <taxon>Microbacteriaceae</taxon>
        <taxon>Curtobacterium</taxon>
    </lineage>
</organism>
<evidence type="ECO:0000313" key="2">
    <source>
        <dbReference type="Proteomes" id="UP000681794"/>
    </source>
</evidence>
<dbReference type="EC" id="5.3.1.8" evidence="1"/>
<dbReference type="EMBL" id="CP076544">
    <property type="protein sequence ID" value="QWS34206.1"/>
    <property type="molecule type" value="Genomic_DNA"/>
</dbReference>
<keyword evidence="1" id="KW-0413">Isomerase</keyword>